<reference evidence="3 8" key="2">
    <citation type="submission" date="2017-12" db="EMBL/GenBank/DDBJ databases">
        <authorList>
            <person name="Levesque S."/>
        </authorList>
    </citation>
    <scope>NUCLEOTIDE SEQUENCE [LARGE SCALE GENOMIC DNA]</scope>
    <source>
        <strain evidence="3 8">SMQ-1417</strain>
    </source>
</reference>
<evidence type="ECO:0000259" key="2">
    <source>
        <dbReference type="PROSITE" id="PS50943"/>
    </source>
</evidence>
<accession>A0A2A3ZPU7</accession>
<feature type="domain" description="HTH cro/C1-type" evidence="2">
    <location>
        <begin position="23"/>
        <end position="77"/>
    </location>
</feature>
<dbReference type="Proteomes" id="UP000217881">
    <property type="component" value="Unassembled WGS sequence"/>
</dbReference>
<evidence type="ECO:0000256" key="1">
    <source>
        <dbReference type="SAM" id="MobiDB-lite"/>
    </source>
</evidence>
<dbReference type="SMART" id="SM00530">
    <property type="entry name" value="HTH_XRE"/>
    <property type="match status" value="1"/>
</dbReference>
<dbReference type="Proteomes" id="UP000217564">
    <property type="component" value="Unassembled WGS sequence"/>
</dbReference>
<evidence type="ECO:0000313" key="6">
    <source>
        <dbReference type="Proteomes" id="UP000217564"/>
    </source>
</evidence>
<sequence length="109" mass="11753">MTTSFEPAVELERSANLKVSSEVRAWLARRGLRQIWLADLLGVGQSAVSKRLRGALPFTAPELMMIANALEISLAELLGELVNEKNPHPMDGGSSTVAGGRLDLPTSRL</sequence>
<dbReference type="GO" id="GO:0003677">
    <property type="term" value="F:DNA binding"/>
    <property type="evidence" value="ECO:0007669"/>
    <property type="project" value="InterPro"/>
</dbReference>
<evidence type="ECO:0000313" key="8">
    <source>
        <dbReference type="Proteomes" id="UP000283000"/>
    </source>
</evidence>
<dbReference type="EMBL" id="NRGP01000046">
    <property type="protein sequence ID" value="PCC44901.1"/>
    <property type="molecule type" value="Genomic_DNA"/>
</dbReference>
<dbReference type="AlphaFoldDB" id="A0A2A3ZPU7"/>
<dbReference type="InterPro" id="IPR010982">
    <property type="entry name" value="Lambda_DNA-bd_dom_sf"/>
</dbReference>
<proteinExistence type="predicted"/>
<dbReference type="InterPro" id="IPR013975">
    <property type="entry name" value="Tscrpt_reg_BetR_N"/>
</dbReference>
<name>A0A2A3ZPU7_BREAU</name>
<dbReference type="Proteomes" id="UP000283000">
    <property type="component" value="Chromosome"/>
</dbReference>
<dbReference type="SUPFAM" id="SSF47413">
    <property type="entry name" value="lambda repressor-like DNA-binding domains"/>
    <property type="match status" value="1"/>
</dbReference>
<dbReference type="Gene3D" id="1.10.260.40">
    <property type="entry name" value="lambda repressor-like DNA-binding domains"/>
    <property type="match status" value="1"/>
</dbReference>
<reference evidence="6 7" key="1">
    <citation type="journal article" date="2017" name="Elife">
        <title>Extensive horizontal gene transfer in cheese-associated bacteria.</title>
        <authorList>
            <person name="Bonham K.S."/>
            <person name="Wolfe B.E."/>
            <person name="Dutton R.J."/>
        </authorList>
    </citation>
    <scope>NUCLEOTIDE SEQUENCE [LARGE SCALE GENOMIC DNA]</scope>
    <source>
        <strain evidence="5 7">738_8</strain>
        <strain evidence="4 6">947_7</strain>
    </source>
</reference>
<dbReference type="CDD" id="cd00093">
    <property type="entry name" value="HTH_XRE"/>
    <property type="match status" value="1"/>
</dbReference>
<dbReference type="InterPro" id="IPR001387">
    <property type="entry name" value="Cro/C1-type_HTH"/>
</dbReference>
<reference evidence="3 8" key="3">
    <citation type="submission" date="2019-01" db="EMBL/GenBank/DDBJ databases">
        <title>Comparative genomic analysis of Brevibacterium aurantiacum sheds light on its evolution and its adaptation to smear-ripened cheeses.</title>
        <authorList>
            <person name="Moineau S."/>
        </authorList>
    </citation>
    <scope>NUCLEOTIDE SEQUENCE [LARGE SCALE GENOMIC DNA]</scope>
    <source>
        <strain evidence="3 8">SMQ-1417</strain>
    </source>
</reference>
<evidence type="ECO:0000313" key="5">
    <source>
        <dbReference type="EMBL" id="PCC53599.1"/>
    </source>
</evidence>
<dbReference type="EMBL" id="NRHA01000013">
    <property type="protein sequence ID" value="PCC53599.1"/>
    <property type="molecule type" value="Genomic_DNA"/>
</dbReference>
<dbReference type="PROSITE" id="PS50943">
    <property type="entry name" value="HTH_CROC1"/>
    <property type="match status" value="1"/>
</dbReference>
<evidence type="ECO:0000313" key="3">
    <source>
        <dbReference type="EMBL" id="AZT95297.1"/>
    </source>
</evidence>
<evidence type="ECO:0000313" key="4">
    <source>
        <dbReference type="EMBL" id="PCC44901.1"/>
    </source>
</evidence>
<dbReference type="Pfam" id="PF08667">
    <property type="entry name" value="BetR"/>
    <property type="match status" value="1"/>
</dbReference>
<dbReference type="EMBL" id="CP025330">
    <property type="protein sequence ID" value="AZT95297.1"/>
    <property type="molecule type" value="Genomic_DNA"/>
</dbReference>
<feature type="region of interest" description="Disordered" evidence="1">
    <location>
        <begin position="84"/>
        <end position="109"/>
    </location>
</feature>
<evidence type="ECO:0000313" key="7">
    <source>
        <dbReference type="Proteomes" id="UP000217881"/>
    </source>
</evidence>
<dbReference type="RefSeq" id="WP_081448549.1">
    <property type="nucleotide sequence ID" value="NZ_AAGP01000011.1"/>
</dbReference>
<gene>
    <name evidence="5" type="ORF">CIK59_12805</name>
    <name evidence="4" type="ORF">CIK64_18525</name>
    <name evidence="3" type="ORF">CXR23_05610</name>
</gene>
<organism evidence="5 7">
    <name type="scientific">Brevibacterium aurantiacum</name>
    <dbReference type="NCBI Taxonomy" id="273384"/>
    <lineage>
        <taxon>Bacteria</taxon>
        <taxon>Bacillati</taxon>
        <taxon>Actinomycetota</taxon>
        <taxon>Actinomycetes</taxon>
        <taxon>Micrococcales</taxon>
        <taxon>Brevibacteriaceae</taxon>
        <taxon>Brevibacterium</taxon>
    </lineage>
</organism>
<protein>
    <submittedName>
        <fullName evidence="5">XRE family transcriptional regulator</fullName>
    </submittedName>
</protein>